<keyword evidence="4" id="KW-1185">Reference proteome</keyword>
<evidence type="ECO:0000313" key="4">
    <source>
        <dbReference type="Proteomes" id="UP000095751"/>
    </source>
</evidence>
<evidence type="ECO:0000313" key="3">
    <source>
        <dbReference type="EMBL" id="OEU11973.1"/>
    </source>
</evidence>
<organism evidence="3 4">
    <name type="scientific">Fragilariopsis cylindrus CCMP1102</name>
    <dbReference type="NCBI Taxonomy" id="635003"/>
    <lineage>
        <taxon>Eukaryota</taxon>
        <taxon>Sar</taxon>
        <taxon>Stramenopiles</taxon>
        <taxon>Ochrophyta</taxon>
        <taxon>Bacillariophyta</taxon>
        <taxon>Bacillariophyceae</taxon>
        <taxon>Bacillariophycidae</taxon>
        <taxon>Bacillariales</taxon>
        <taxon>Bacillariaceae</taxon>
        <taxon>Fragilariopsis</taxon>
    </lineage>
</organism>
<sequence length="357" mass="38598">MKQSSICVAVFALAIGHSPVQLVEGDNQSARYFGAQGAIVENAAAASIVVRRELEEDRGECENSQQFRFEGDSLRTCDSYVAEKPIKRCVKKQPGTDGKRVKFFCPATCRKKCFTSTPISSPTDKPGPCKNSNAFGYEGDPLKTCDSYVAKKPYKRCRKVVDSNFFIVPAEDQDANKIQFYCPATCKRECKNTNEPGPCENSPAFGYKGNPLKTCDSYVAKKAYKRCRKVVDSNFFIVPADDQDANKIRFHCPATCKRKCKNTKVPTASPSVTPTTSPTDLPTTSSSASPSATESAMEAPTSRPVDPRDPRDPVPTASPSVTPTTSPTDLSTTSSSASSSATESAMETPNSLPVDPS</sequence>
<dbReference type="InParanoid" id="A0A1E7F2C1"/>
<feature type="signal peptide" evidence="2">
    <location>
        <begin position="1"/>
        <end position="25"/>
    </location>
</feature>
<protein>
    <recommendedName>
        <fullName evidence="5">ShKT domain-containing protein</fullName>
    </recommendedName>
</protein>
<name>A0A1E7F2C1_9STRA</name>
<dbReference type="KEGG" id="fcy:FRACYDRAFT_245097"/>
<feature type="compositionally biased region" description="Low complexity" evidence="1">
    <location>
        <begin position="266"/>
        <end position="296"/>
    </location>
</feature>
<feature type="chain" id="PRO_5009192613" description="ShKT domain-containing protein" evidence="2">
    <location>
        <begin position="26"/>
        <end position="357"/>
    </location>
</feature>
<evidence type="ECO:0000256" key="1">
    <source>
        <dbReference type="SAM" id="MobiDB-lite"/>
    </source>
</evidence>
<evidence type="ECO:0000256" key="2">
    <source>
        <dbReference type="SAM" id="SignalP"/>
    </source>
</evidence>
<gene>
    <name evidence="3" type="ORF">FRACYDRAFT_245097</name>
</gene>
<dbReference type="AlphaFoldDB" id="A0A1E7F2C1"/>
<feature type="region of interest" description="Disordered" evidence="1">
    <location>
        <begin position="263"/>
        <end position="357"/>
    </location>
</feature>
<evidence type="ECO:0008006" key="5">
    <source>
        <dbReference type="Google" id="ProtNLM"/>
    </source>
</evidence>
<dbReference type="EMBL" id="KV784366">
    <property type="protein sequence ID" value="OEU11973.1"/>
    <property type="molecule type" value="Genomic_DNA"/>
</dbReference>
<dbReference type="Proteomes" id="UP000095751">
    <property type="component" value="Unassembled WGS sequence"/>
</dbReference>
<dbReference type="OrthoDB" id="57213at2759"/>
<reference evidence="3 4" key="1">
    <citation type="submission" date="2016-09" db="EMBL/GenBank/DDBJ databases">
        <title>Extensive genetic diversity and differential bi-allelic expression allows diatom success in the polar Southern Ocean.</title>
        <authorList>
            <consortium name="DOE Joint Genome Institute"/>
            <person name="Mock T."/>
            <person name="Otillar R.P."/>
            <person name="Strauss J."/>
            <person name="Dupont C."/>
            <person name="Frickenhaus S."/>
            <person name="Maumus F."/>
            <person name="Mcmullan M."/>
            <person name="Sanges R."/>
            <person name="Schmutz J."/>
            <person name="Toseland A."/>
            <person name="Valas R."/>
            <person name="Veluchamy A."/>
            <person name="Ward B.J."/>
            <person name="Allen A."/>
            <person name="Barry K."/>
            <person name="Falciatore A."/>
            <person name="Ferrante M."/>
            <person name="Fortunato A.E."/>
            <person name="Gloeckner G."/>
            <person name="Gruber A."/>
            <person name="Hipkin R."/>
            <person name="Janech M."/>
            <person name="Kroth P."/>
            <person name="Leese F."/>
            <person name="Lindquist E."/>
            <person name="Lyon B.R."/>
            <person name="Martin J."/>
            <person name="Mayer C."/>
            <person name="Parker M."/>
            <person name="Quesneville H."/>
            <person name="Raymond J."/>
            <person name="Uhlig C."/>
            <person name="Valentin K.U."/>
            <person name="Worden A.Z."/>
            <person name="Armbrust E.V."/>
            <person name="Bowler C."/>
            <person name="Green B."/>
            <person name="Moulton V."/>
            <person name="Van Oosterhout C."/>
            <person name="Grigoriev I."/>
        </authorList>
    </citation>
    <scope>NUCLEOTIDE SEQUENCE [LARGE SCALE GENOMIC DNA]</scope>
    <source>
        <strain evidence="3 4">CCMP1102</strain>
    </source>
</reference>
<proteinExistence type="predicted"/>
<feature type="compositionally biased region" description="Low complexity" evidence="1">
    <location>
        <begin position="314"/>
        <end position="345"/>
    </location>
</feature>
<accession>A0A1E7F2C1</accession>
<keyword evidence="2" id="KW-0732">Signal</keyword>